<evidence type="ECO:0000256" key="1">
    <source>
        <dbReference type="SAM" id="Phobius"/>
    </source>
</evidence>
<feature type="transmembrane region" description="Helical" evidence="1">
    <location>
        <begin position="198"/>
        <end position="216"/>
    </location>
</feature>
<evidence type="ECO:0000313" key="3">
    <source>
        <dbReference type="Proteomes" id="UP001500298"/>
    </source>
</evidence>
<sequence length="269" mass="30306">MDILTHTLSGVAVGTVASSFSKSGFKGLLTISFISGLGGALPDLDAISLWSGFDATIGDFFNLPTSGRNIYSGKYWYSHHAFMHSISAAIIIAFVMATLHYGISSRSKQFTNIGFRENLLKIRIPLLGFILGFLMHLIEDMPTPSSAWGGVNLLWPSKTYIGGTGDIWWWNNYDIFLIVVGVISFNLLLFLIRRWVKFNLKVLTIGIFLLGFSLAVTQIKTRAFDFAYKGNTTQYQKFEQQSKTQQRKILGNTLFKLMEGFDNKLRFYF</sequence>
<name>A0ABP9CXV0_9BACT</name>
<protein>
    <recommendedName>
        <fullName evidence="4">Metal-dependent hydrolase</fullName>
    </recommendedName>
</protein>
<dbReference type="RefSeq" id="WP_345368429.1">
    <property type="nucleotide sequence ID" value="NZ_BAABJX010000002.1"/>
</dbReference>
<dbReference type="InterPro" id="IPR007404">
    <property type="entry name" value="YdjM-like"/>
</dbReference>
<gene>
    <name evidence="2" type="ORF">GCM10023331_00800</name>
</gene>
<evidence type="ECO:0000313" key="2">
    <source>
        <dbReference type="EMBL" id="GAA4820267.1"/>
    </source>
</evidence>
<dbReference type="EMBL" id="BAABJX010000002">
    <property type="protein sequence ID" value="GAA4820267.1"/>
    <property type="molecule type" value="Genomic_DNA"/>
</dbReference>
<evidence type="ECO:0008006" key="4">
    <source>
        <dbReference type="Google" id="ProtNLM"/>
    </source>
</evidence>
<feature type="transmembrane region" description="Helical" evidence="1">
    <location>
        <begin position="173"/>
        <end position="191"/>
    </location>
</feature>
<keyword evidence="1" id="KW-0812">Transmembrane</keyword>
<keyword evidence="1" id="KW-1133">Transmembrane helix</keyword>
<keyword evidence="3" id="KW-1185">Reference proteome</keyword>
<keyword evidence="1" id="KW-0472">Membrane</keyword>
<feature type="transmembrane region" description="Helical" evidence="1">
    <location>
        <begin position="120"/>
        <end position="138"/>
    </location>
</feature>
<comment type="caution">
    <text evidence="2">The sequence shown here is derived from an EMBL/GenBank/DDBJ whole genome shotgun (WGS) entry which is preliminary data.</text>
</comment>
<organism evidence="2 3">
    <name type="scientific">Algivirga pacifica</name>
    <dbReference type="NCBI Taxonomy" id="1162670"/>
    <lineage>
        <taxon>Bacteria</taxon>
        <taxon>Pseudomonadati</taxon>
        <taxon>Bacteroidota</taxon>
        <taxon>Cytophagia</taxon>
        <taxon>Cytophagales</taxon>
        <taxon>Flammeovirgaceae</taxon>
        <taxon>Algivirga</taxon>
    </lineage>
</organism>
<accession>A0ABP9CXV0</accession>
<proteinExistence type="predicted"/>
<feature type="transmembrane region" description="Helical" evidence="1">
    <location>
        <begin position="81"/>
        <end position="99"/>
    </location>
</feature>
<dbReference type="Proteomes" id="UP001500298">
    <property type="component" value="Unassembled WGS sequence"/>
</dbReference>
<dbReference type="Pfam" id="PF04307">
    <property type="entry name" value="YdjM"/>
    <property type="match status" value="1"/>
</dbReference>
<reference evidence="3" key="1">
    <citation type="journal article" date="2019" name="Int. J. Syst. Evol. Microbiol.">
        <title>The Global Catalogue of Microorganisms (GCM) 10K type strain sequencing project: providing services to taxonomists for standard genome sequencing and annotation.</title>
        <authorList>
            <consortium name="The Broad Institute Genomics Platform"/>
            <consortium name="The Broad Institute Genome Sequencing Center for Infectious Disease"/>
            <person name="Wu L."/>
            <person name="Ma J."/>
        </authorList>
    </citation>
    <scope>NUCLEOTIDE SEQUENCE [LARGE SCALE GENOMIC DNA]</scope>
    <source>
        <strain evidence="3">JCM 18326</strain>
    </source>
</reference>